<dbReference type="EMBL" id="JAUEPS010000072">
    <property type="protein sequence ID" value="KAK0441143.1"/>
    <property type="molecule type" value="Genomic_DNA"/>
</dbReference>
<name>A0AA39JEI2_ARMTA</name>
<evidence type="ECO:0000313" key="1">
    <source>
        <dbReference type="EMBL" id="KAK0441143.1"/>
    </source>
</evidence>
<gene>
    <name evidence="1" type="ORF">EV420DRAFT_1278842</name>
</gene>
<dbReference type="GeneID" id="85351654"/>
<dbReference type="RefSeq" id="XP_060323829.1">
    <property type="nucleotide sequence ID" value="XM_060468106.1"/>
</dbReference>
<comment type="caution">
    <text evidence="1">The sequence shown here is derived from an EMBL/GenBank/DDBJ whole genome shotgun (WGS) entry which is preliminary data.</text>
</comment>
<sequence>MKYCVKMGNTLSTPFGSDISILTGDGTSPSIWDFFGSDFHPQPHPDDVYF</sequence>
<keyword evidence="2" id="KW-1185">Reference proteome</keyword>
<protein>
    <submittedName>
        <fullName evidence="1">Uncharacterized protein</fullName>
    </submittedName>
</protein>
<dbReference type="AlphaFoldDB" id="A0AA39JEI2"/>
<proteinExistence type="predicted"/>
<organism evidence="1 2">
    <name type="scientific">Armillaria tabescens</name>
    <name type="common">Ringless honey mushroom</name>
    <name type="synonym">Agaricus tabescens</name>
    <dbReference type="NCBI Taxonomy" id="1929756"/>
    <lineage>
        <taxon>Eukaryota</taxon>
        <taxon>Fungi</taxon>
        <taxon>Dikarya</taxon>
        <taxon>Basidiomycota</taxon>
        <taxon>Agaricomycotina</taxon>
        <taxon>Agaricomycetes</taxon>
        <taxon>Agaricomycetidae</taxon>
        <taxon>Agaricales</taxon>
        <taxon>Marasmiineae</taxon>
        <taxon>Physalacriaceae</taxon>
        <taxon>Desarmillaria</taxon>
    </lineage>
</organism>
<dbReference type="Proteomes" id="UP001175211">
    <property type="component" value="Unassembled WGS sequence"/>
</dbReference>
<accession>A0AA39JEI2</accession>
<reference evidence="1" key="1">
    <citation type="submission" date="2023-06" db="EMBL/GenBank/DDBJ databases">
        <authorList>
            <consortium name="Lawrence Berkeley National Laboratory"/>
            <person name="Ahrendt S."/>
            <person name="Sahu N."/>
            <person name="Indic B."/>
            <person name="Wong-Bajracharya J."/>
            <person name="Merenyi Z."/>
            <person name="Ke H.-M."/>
            <person name="Monk M."/>
            <person name="Kocsube S."/>
            <person name="Drula E."/>
            <person name="Lipzen A."/>
            <person name="Balint B."/>
            <person name="Henrissat B."/>
            <person name="Andreopoulos B."/>
            <person name="Martin F.M."/>
            <person name="Harder C.B."/>
            <person name="Rigling D."/>
            <person name="Ford K.L."/>
            <person name="Foster G.D."/>
            <person name="Pangilinan J."/>
            <person name="Papanicolaou A."/>
            <person name="Barry K."/>
            <person name="LaButti K."/>
            <person name="Viragh M."/>
            <person name="Koriabine M."/>
            <person name="Yan M."/>
            <person name="Riley R."/>
            <person name="Champramary S."/>
            <person name="Plett K.L."/>
            <person name="Tsai I.J."/>
            <person name="Slot J."/>
            <person name="Sipos G."/>
            <person name="Plett J."/>
            <person name="Nagy L.G."/>
            <person name="Grigoriev I.V."/>
        </authorList>
    </citation>
    <scope>NUCLEOTIDE SEQUENCE</scope>
    <source>
        <strain evidence="1">CCBAS 213</strain>
    </source>
</reference>
<evidence type="ECO:0000313" key="2">
    <source>
        <dbReference type="Proteomes" id="UP001175211"/>
    </source>
</evidence>